<dbReference type="eggNOG" id="ENOG502R3R8">
    <property type="taxonomic scope" value="Eukaryota"/>
</dbReference>
<evidence type="ECO:0000313" key="2">
    <source>
        <dbReference type="EnsemblPlants" id="OBART02G13570.1"/>
    </source>
</evidence>
<dbReference type="AlphaFoldDB" id="A0A0D3F429"/>
<reference evidence="2" key="2">
    <citation type="submission" date="2015-03" db="UniProtKB">
        <authorList>
            <consortium name="EnsemblPlants"/>
        </authorList>
    </citation>
    <scope>IDENTIFICATION</scope>
</reference>
<protein>
    <recommendedName>
        <fullName evidence="4">Knottin scorpion toxin-like domain-containing protein</fullName>
    </recommendedName>
</protein>
<organism evidence="2">
    <name type="scientific">Oryza barthii</name>
    <dbReference type="NCBI Taxonomy" id="65489"/>
    <lineage>
        <taxon>Eukaryota</taxon>
        <taxon>Viridiplantae</taxon>
        <taxon>Streptophyta</taxon>
        <taxon>Embryophyta</taxon>
        <taxon>Tracheophyta</taxon>
        <taxon>Spermatophyta</taxon>
        <taxon>Magnoliopsida</taxon>
        <taxon>Liliopsida</taxon>
        <taxon>Poales</taxon>
        <taxon>Poaceae</taxon>
        <taxon>BOP clade</taxon>
        <taxon>Oryzoideae</taxon>
        <taxon>Oryzeae</taxon>
        <taxon>Oryzinae</taxon>
        <taxon>Oryza</taxon>
    </lineage>
</organism>
<evidence type="ECO:0000313" key="3">
    <source>
        <dbReference type="Proteomes" id="UP000026960"/>
    </source>
</evidence>
<proteinExistence type="predicted"/>
<feature type="signal peptide" evidence="1">
    <location>
        <begin position="1"/>
        <end position="24"/>
    </location>
</feature>
<name>A0A0D3F429_9ORYZ</name>
<keyword evidence="1" id="KW-0732">Signal</keyword>
<keyword evidence="3" id="KW-1185">Reference proteome</keyword>
<dbReference type="HOGENOM" id="CLU_184156_1_0_1"/>
<sequence length="88" mass="9173">MRPSQLLLLTLALVLLSSNKLANASAESNINPEADCSPAVIMIGDKCIPNVCLHKCLALGAARGNCIERPACNCDFCGPNAPPPSIVQ</sequence>
<accession>A0A0D3F429</accession>
<dbReference type="PaxDb" id="65489-OBART02G13570.1"/>
<evidence type="ECO:0008006" key="4">
    <source>
        <dbReference type="Google" id="ProtNLM"/>
    </source>
</evidence>
<feature type="chain" id="PRO_5002261840" description="Knottin scorpion toxin-like domain-containing protein" evidence="1">
    <location>
        <begin position="25"/>
        <end position="88"/>
    </location>
</feature>
<dbReference type="EnsemblPlants" id="OBART02G13570.1">
    <property type="protein sequence ID" value="OBART02G13570.1"/>
    <property type="gene ID" value="OBART02G13570"/>
</dbReference>
<dbReference type="Proteomes" id="UP000026960">
    <property type="component" value="Chromosome 2"/>
</dbReference>
<evidence type="ECO:0000256" key="1">
    <source>
        <dbReference type="SAM" id="SignalP"/>
    </source>
</evidence>
<dbReference type="Gramene" id="OBART02G13570.1">
    <property type="protein sequence ID" value="OBART02G13570.1"/>
    <property type="gene ID" value="OBART02G13570"/>
</dbReference>
<reference evidence="2" key="1">
    <citation type="journal article" date="2009" name="Rice">
        <title>De Novo Next Generation Sequencing of Plant Genomes.</title>
        <authorList>
            <person name="Rounsley S."/>
            <person name="Marri P.R."/>
            <person name="Yu Y."/>
            <person name="He R."/>
            <person name="Sisneros N."/>
            <person name="Goicoechea J.L."/>
            <person name="Lee S.J."/>
            <person name="Angelova A."/>
            <person name="Kudrna D."/>
            <person name="Luo M."/>
            <person name="Affourtit J."/>
            <person name="Desany B."/>
            <person name="Knight J."/>
            <person name="Niazi F."/>
            <person name="Egholm M."/>
            <person name="Wing R.A."/>
        </authorList>
    </citation>
    <scope>NUCLEOTIDE SEQUENCE [LARGE SCALE GENOMIC DNA]</scope>
    <source>
        <strain evidence="2">cv. IRGC 105608</strain>
    </source>
</reference>